<organism evidence="2 3">
    <name type="scientific">Burkholderia lata (strain ATCC 17760 / DSM 23089 / LMG 22485 / NCIMB 9086 / R18194 / 383)</name>
    <dbReference type="NCBI Taxonomy" id="482957"/>
    <lineage>
        <taxon>Bacteria</taxon>
        <taxon>Pseudomonadati</taxon>
        <taxon>Pseudomonadota</taxon>
        <taxon>Betaproteobacteria</taxon>
        <taxon>Burkholderiales</taxon>
        <taxon>Burkholderiaceae</taxon>
        <taxon>Burkholderia</taxon>
        <taxon>Burkholderia cepacia complex</taxon>
    </lineage>
</organism>
<reference evidence="2 3" key="1">
    <citation type="submission" date="2019-09" db="EMBL/GenBank/DDBJ databases">
        <authorList>
            <person name="Depoorter E."/>
        </authorList>
    </citation>
    <scope>NUCLEOTIDE SEQUENCE [LARGE SCALE GENOMIC DNA]</scope>
    <source>
        <strain evidence="2">LMG 6863</strain>
    </source>
</reference>
<dbReference type="Proteomes" id="UP000494170">
    <property type="component" value="Unassembled WGS sequence"/>
</dbReference>
<evidence type="ECO:0000259" key="1">
    <source>
        <dbReference type="SMART" id="SM00382"/>
    </source>
</evidence>
<accession>A0A6P2MJM4</accession>
<gene>
    <name evidence="2" type="ORF">BLA6863_03972</name>
</gene>
<name>A0A6P2MJM4_BURL3</name>
<dbReference type="AlphaFoldDB" id="A0A6P2MJM4"/>
<evidence type="ECO:0000313" key="3">
    <source>
        <dbReference type="Proteomes" id="UP000494170"/>
    </source>
</evidence>
<proteinExistence type="predicted"/>
<sequence length="356" mass="40260">MARRIPSIKGTLVGTDIQNIKKDPLDFLATIGLPEDAKKSRALVVRFSIRKELIHYDRFCIALRRIAAIHRQWRAMSPGPRALAFLGHTGTGKTTILKFYVSQFERFETIEGPVVPVLYVVMPSRPTIKNLVQAILHALGDRIRRASAEDRTIYLLELLKQCRVELLIIDEFQHFVDAGQIAEASRATDWLKNLLEASSIVMVVAGLPKSATVLEANPQLTRRFSAHHELRRFDWALPDDRREFAGVLKYMQSRLPLPCPELYSPDFAMRMYLASAGVIDYVAKIIDGAVLRAIERGKSRLGLTEFEQSFAEEVWAGGVGRLNPFHPDAELRDLVGTAEPFWYLVRDVNGNGKKLR</sequence>
<protein>
    <submittedName>
        <fullName evidence="2">TniB family protein</fullName>
    </submittedName>
</protein>
<dbReference type="SUPFAM" id="SSF52540">
    <property type="entry name" value="P-loop containing nucleoside triphosphate hydrolases"/>
    <property type="match status" value="1"/>
</dbReference>
<dbReference type="EMBL" id="CABVPY010000024">
    <property type="protein sequence ID" value="VWB83636.1"/>
    <property type="molecule type" value="Genomic_DNA"/>
</dbReference>
<dbReference type="Gene3D" id="3.40.50.300">
    <property type="entry name" value="P-loop containing nucleotide triphosphate hydrolases"/>
    <property type="match status" value="1"/>
</dbReference>
<dbReference type="InterPro" id="IPR003593">
    <property type="entry name" value="AAA+_ATPase"/>
</dbReference>
<feature type="domain" description="AAA+ ATPase" evidence="1">
    <location>
        <begin position="79"/>
        <end position="234"/>
    </location>
</feature>
<dbReference type="Pfam" id="PF05621">
    <property type="entry name" value="TniB"/>
    <property type="match status" value="1"/>
</dbReference>
<evidence type="ECO:0000313" key="2">
    <source>
        <dbReference type="EMBL" id="VWB83636.1"/>
    </source>
</evidence>
<dbReference type="InterPro" id="IPR008868">
    <property type="entry name" value="TniB"/>
</dbReference>
<dbReference type="SMART" id="SM00382">
    <property type="entry name" value="AAA"/>
    <property type="match status" value="1"/>
</dbReference>
<dbReference type="InterPro" id="IPR027417">
    <property type="entry name" value="P-loop_NTPase"/>
</dbReference>